<keyword evidence="3 7" id="KW-1133">Transmembrane helix</keyword>
<feature type="domain" description="Peptidase S26" evidence="8">
    <location>
        <begin position="50"/>
        <end position="112"/>
    </location>
</feature>
<evidence type="ECO:0000256" key="1">
    <source>
        <dbReference type="ARBA" id="ARBA00004370"/>
    </source>
</evidence>
<evidence type="ECO:0000313" key="9">
    <source>
        <dbReference type="EMBL" id="EGD54974.1"/>
    </source>
</evidence>
<feature type="region of interest" description="Disordered" evidence="6">
    <location>
        <begin position="261"/>
        <end position="314"/>
    </location>
</feature>
<dbReference type="InterPro" id="IPR036286">
    <property type="entry name" value="LexA/Signal_pep-like_sf"/>
</dbReference>
<organism evidence="9 10">
    <name type="scientific">Gordonia neofelifaecis NRRL B-59395</name>
    <dbReference type="NCBI Taxonomy" id="644548"/>
    <lineage>
        <taxon>Bacteria</taxon>
        <taxon>Bacillati</taxon>
        <taxon>Actinomycetota</taxon>
        <taxon>Actinomycetes</taxon>
        <taxon>Mycobacteriales</taxon>
        <taxon>Gordoniaceae</taxon>
        <taxon>Gordonia</taxon>
    </lineage>
</organism>
<protein>
    <recommendedName>
        <fullName evidence="5">Signal peptidase I</fullName>
        <ecNumber evidence="5">3.4.21.89</ecNumber>
    </recommendedName>
</protein>
<dbReference type="RefSeq" id="WP_009679344.1">
    <property type="nucleotide sequence ID" value="NZ_AEUD01000008.1"/>
</dbReference>
<gene>
    <name evidence="9" type="ORF">SCNU_10601</name>
</gene>
<feature type="compositionally biased region" description="Basic and acidic residues" evidence="6">
    <location>
        <begin position="203"/>
        <end position="216"/>
    </location>
</feature>
<evidence type="ECO:0000256" key="7">
    <source>
        <dbReference type="SAM" id="Phobius"/>
    </source>
</evidence>
<dbReference type="Pfam" id="PF10502">
    <property type="entry name" value="Peptidase_S26"/>
    <property type="match status" value="1"/>
</dbReference>
<dbReference type="Gene3D" id="2.10.109.10">
    <property type="entry name" value="Umud Fragment, subunit A"/>
    <property type="match status" value="1"/>
</dbReference>
<dbReference type="SUPFAM" id="SSF51306">
    <property type="entry name" value="LexA/Signal peptidase"/>
    <property type="match status" value="1"/>
</dbReference>
<dbReference type="PANTHER" id="PTHR10806">
    <property type="entry name" value="SIGNAL PEPTIDASE COMPLEX CATALYTIC SUBUNIT SEC11"/>
    <property type="match status" value="1"/>
</dbReference>
<accession>F1YJP2</accession>
<evidence type="ECO:0000313" key="10">
    <source>
        <dbReference type="Proteomes" id="UP000035065"/>
    </source>
</evidence>
<proteinExistence type="predicted"/>
<name>F1YJP2_9ACTN</name>
<dbReference type="AlphaFoldDB" id="F1YJP2"/>
<dbReference type="InterPro" id="IPR019533">
    <property type="entry name" value="Peptidase_S26"/>
</dbReference>
<evidence type="ECO:0000259" key="8">
    <source>
        <dbReference type="Pfam" id="PF10502"/>
    </source>
</evidence>
<dbReference type="GO" id="GO:0004252">
    <property type="term" value="F:serine-type endopeptidase activity"/>
    <property type="evidence" value="ECO:0007669"/>
    <property type="project" value="UniProtKB-UniRule"/>
</dbReference>
<dbReference type="InterPro" id="IPR001733">
    <property type="entry name" value="Peptidase_S26B"/>
</dbReference>
<dbReference type="EC" id="3.4.21.89" evidence="5"/>
<evidence type="ECO:0000256" key="4">
    <source>
        <dbReference type="ARBA" id="ARBA00023136"/>
    </source>
</evidence>
<feature type="compositionally biased region" description="Pro residues" evidence="6">
    <location>
        <begin position="305"/>
        <end position="314"/>
    </location>
</feature>
<feature type="transmembrane region" description="Helical" evidence="7">
    <location>
        <begin position="177"/>
        <end position="195"/>
    </location>
</feature>
<sequence>MTSGRGIHHTDETQVLPGPGEPSTAEVDTDDDKTPPIWWIKTIASWTLLAAAVALLAVLVVIPRLTGSTAYTVLTGSMQPTYPPGTLIVVKPTPGDQLKAGDVITFQPKSGDPSVTTHRIVSIVYDAKGERKFVTKGDANNAQDEPIVEGQVRGRLLYSVPYLGRLNSLLSGSSRSILVFLIAGALGAYALWMWISSIRDRKKPKDDEPPADEHPVDPQPIPDAPLTENLAPVASIPAAPASLPSMLPARHAAPEVPVCHACGAPQREGSSGGPPLAYSAVTDPMGHSSSPAAGLPSTEVTRPIPVQPPTPSHN</sequence>
<dbReference type="STRING" id="644548.SCNU_10601"/>
<evidence type="ECO:0000256" key="5">
    <source>
        <dbReference type="NCBIfam" id="TIGR02228"/>
    </source>
</evidence>
<dbReference type="GO" id="GO:0006465">
    <property type="term" value="P:signal peptide processing"/>
    <property type="evidence" value="ECO:0007669"/>
    <property type="project" value="UniProtKB-UniRule"/>
</dbReference>
<dbReference type="NCBIfam" id="TIGR02228">
    <property type="entry name" value="sigpep_I_arch"/>
    <property type="match status" value="1"/>
</dbReference>
<dbReference type="EMBL" id="AEUD01000008">
    <property type="protein sequence ID" value="EGD54974.1"/>
    <property type="molecule type" value="Genomic_DNA"/>
</dbReference>
<evidence type="ECO:0000256" key="3">
    <source>
        <dbReference type="ARBA" id="ARBA00022989"/>
    </source>
</evidence>
<dbReference type="GO" id="GO:0016020">
    <property type="term" value="C:membrane"/>
    <property type="evidence" value="ECO:0007669"/>
    <property type="project" value="UniProtKB-SubCell"/>
</dbReference>
<evidence type="ECO:0000256" key="6">
    <source>
        <dbReference type="SAM" id="MobiDB-lite"/>
    </source>
</evidence>
<feature type="region of interest" description="Disordered" evidence="6">
    <location>
        <begin position="1"/>
        <end position="31"/>
    </location>
</feature>
<comment type="subcellular location">
    <subcellularLocation>
        <location evidence="1">Membrane</location>
    </subcellularLocation>
</comment>
<feature type="transmembrane region" description="Helical" evidence="7">
    <location>
        <begin position="43"/>
        <end position="62"/>
    </location>
</feature>
<reference evidence="9 10" key="1">
    <citation type="journal article" date="2011" name="J. Bacteriol.">
        <title>Draft Genome Sequence of Gordonia neofelifaecis NRRL B-59395, a Cholesterol-Degrading Actinomycete.</title>
        <authorList>
            <person name="Ge F."/>
            <person name="Li W."/>
            <person name="Chen G."/>
            <person name="Liu Y."/>
            <person name="Zhang G."/>
            <person name="Yong B."/>
            <person name="Wang Q."/>
            <person name="Wang N."/>
            <person name="Huang Z."/>
            <person name="Li W."/>
            <person name="Wang J."/>
            <person name="Wu C."/>
            <person name="Xie Q."/>
            <person name="Liu G."/>
        </authorList>
    </citation>
    <scope>NUCLEOTIDE SEQUENCE [LARGE SCALE GENOMIC DNA]</scope>
    <source>
        <strain evidence="9 10">NRRL B-59395</strain>
    </source>
</reference>
<evidence type="ECO:0000256" key="2">
    <source>
        <dbReference type="ARBA" id="ARBA00022692"/>
    </source>
</evidence>
<keyword evidence="10" id="KW-1185">Reference proteome</keyword>
<dbReference type="Proteomes" id="UP000035065">
    <property type="component" value="Unassembled WGS sequence"/>
</dbReference>
<keyword evidence="2 7" id="KW-0812">Transmembrane</keyword>
<comment type="caution">
    <text evidence="9">The sequence shown here is derived from an EMBL/GenBank/DDBJ whole genome shotgun (WGS) entry which is preliminary data.</text>
</comment>
<dbReference type="PANTHER" id="PTHR10806:SF6">
    <property type="entry name" value="SIGNAL PEPTIDASE COMPLEX CATALYTIC SUBUNIT SEC11"/>
    <property type="match status" value="1"/>
</dbReference>
<feature type="region of interest" description="Disordered" evidence="6">
    <location>
        <begin position="201"/>
        <end position="227"/>
    </location>
</feature>
<dbReference type="eggNOG" id="COG0681">
    <property type="taxonomic scope" value="Bacteria"/>
</dbReference>
<dbReference type="OrthoDB" id="3178064at2"/>
<dbReference type="CDD" id="cd06530">
    <property type="entry name" value="S26_SPase_I"/>
    <property type="match status" value="1"/>
</dbReference>
<dbReference type="GO" id="GO:0009003">
    <property type="term" value="F:signal peptidase activity"/>
    <property type="evidence" value="ECO:0007669"/>
    <property type="project" value="UniProtKB-EC"/>
</dbReference>
<keyword evidence="4 7" id="KW-0472">Membrane</keyword>
<dbReference type="PRINTS" id="PR00728">
    <property type="entry name" value="SIGNALPTASE"/>
</dbReference>